<name>A0A9W9E635_9HYPO</name>
<keyword evidence="3" id="KW-1185">Reference proteome</keyword>
<dbReference type="RefSeq" id="XP_056028560.1">
    <property type="nucleotide sequence ID" value="XM_056171702.1"/>
</dbReference>
<dbReference type="AlphaFoldDB" id="A0A9W9E635"/>
<protein>
    <submittedName>
        <fullName evidence="2">Heterokaryon incompatibility protein (HET) domain-containing protein</fullName>
    </submittedName>
</protein>
<evidence type="ECO:0000259" key="1">
    <source>
        <dbReference type="Pfam" id="PF06985"/>
    </source>
</evidence>
<dbReference type="GeneID" id="80866390"/>
<evidence type="ECO:0000313" key="2">
    <source>
        <dbReference type="EMBL" id="KAJ4859504.1"/>
    </source>
</evidence>
<accession>A0A9W9E635</accession>
<feature type="domain" description="Heterokaryon incompatibility" evidence="1">
    <location>
        <begin position="1"/>
        <end position="68"/>
    </location>
</feature>
<proteinExistence type="predicted"/>
<dbReference type="InterPro" id="IPR052895">
    <property type="entry name" value="HetReg/Transcr_Mod"/>
</dbReference>
<dbReference type="PANTHER" id="PTHR24148">
    <property type="entry name" value="ANKYRIN REPEAT DOMAIN-CONTAINING PROTEIN 39 HOMOLOG-RELATED"/>
    <property type="match status" value="1"/>
</dbReference>
<organism evidence="2 3">
    <name type="scientific">Trichoderma breve</name>
    <dbReference type="NCBI Taxonomy" id="2034170"/>
    <lineage>
        <taxon>Eukaryota</taxon>
        <taxon>Fungi</taxon>
        <taxon>Dikarya</taxon>
        <taxon>Ascomycota</taxon>
        <taxon>Pezizomycotina</taxon>
        <taxon>Sordariomycetes</taxon>
        <taxon>Hypocreomycetidae</taxon>
        <taxon>Hypocreales</taxon>
        <taxon>Hypocreaceae</taxon>
        <taxon>Trichoderma</taxon>
    </lineage>
</organism>
<gene>
    <name evidence="2" type="ORF">T069G_04492</name>
</gene>
<dbReference type="PANTHER" id="PTHR24148:SF64">
    <property type="entry name" value="HETEROKARYON INCOMPATIBILITY DOMAIN-CONTAINING PROTEIN"/>
    <property type="match status" value="1"/>
</dbReference>
<dbReference type="EMBL" id="JAOPEN010000003">
    <property type="protein sequence ID" value="KAJ4859504.1"/>
    <property type="molecule type" value="Genomic_DNA"/>
</dbReference>
<sequence>MPDIYRGAVRVVAWIGEKTQDSDRALSFLKEMAMHQKYQLRHTWIEDWEAVDNLLARPWWSRTWVVQEIWQAREAILQCGGSTLKWKTIEKAMTYQEGDATDPRDKVFAVLGLVGKEYNDTLPDVDYRKTIEQVYREAASFIMMKEKSLDLLLAASGPNHKESLPSWVPDWRRECYFIGSTDALYLHGHGYSASGQLEPQISFSENFNILNVHALHLDTVTEVSADLGSVPSAESIIQCAHSILDKLHHVEPLQPENAVDDKKLRRILTAGAFIDPNTLRTEGQVIENVMRLRRLFVTSDGHFCIGPSKTQVGDVVSIIVGCNFPVVIRPSGSCFKVVGEAYVHNYMAGEVLKDHPIGTSRWVDTSLS</sequence>
<comment type="caution">
    <text evidence="2">The sequence shown here is derived from an EMBL/GenBank/DDBJ whole genome shotgun (WGS) entry which is preliminary data.</text>
</comment>
<dbReference type="Pfam" id="PF06985">
    <property type="entry name" value="HET"/>
    <property type="match status" value="1"/>
</dbReference>
<dbReference type="Pfam" id="PF26639">
    <property type="entry name" value="Het-6_barrel"/>
    <property type="match status" value="1"/>
</dbReference>
<reference evidence="2" key="1">
    <citation type="submission" date="2022-09" db="EMBL/GenBank/DDBJ databases">
        <title>Chromosome-level assembly of Trichoderma breve T069, a fungus used in development of biopesticide product.</title>
        <authorList>
            <person name="Lin R."/>
            <person name="Liu T."/>
        </authorList>
    </citation>
    <scope>NUCLEOTIDE SEQUENCE</scope>
    <source>
        <strain evidence="2">T069</strain>
    </source>
</reference>
<dbReference type="InterPro" id="IPR010730">
    <property type="entry name" value="HET"/>
</dbReference>
<evidence type="ECO:0000313" key="3">
    <source>
        <dbReference type="Proteomes" id="UP001140511"/>
    </source>
</evidence>
<dbReference type="Proteomes" id="UP001140511">
    <property type="component" value="Unassembled WGS sequence"/>
</dbReference>